<feature type="compositionally biased region" description="Basic and acidic residues" evidence="1">
    <location>
        <begin position="282"/>
        <end position="302"/>
    </location>
</feature>
<name>A0A151ZBG4_TIELA</name>
<keyword evidence="4" id="KW-1185">Reference proteome</keyword>
<dbReference type="Proteomes" id="UP000076078">
    <property type="component" value="Unassembled WGS sequence"/>
</dbReference>
<feature type="region of interest" description="Disordered" evidence="1">
    <location>
        <begin position="267"/>
        <end position="302"/>
    </location>
</feature>
<sequence length="302" mass="34562">MIKLISGTSKLINKQGLIKGNGLIFKNPICTNRILNSTNNINSIFSQRNIEGNVLAHNTIFGSNQHVLVKNSINTIMNTQSAIICNIRTFRLTSKSIVLNILSSMETNAIVFISVFVLPFYFNSALVWVPLIYHLVDHGILLFRYKKTYDLVDRELSKYKPFIESQTRVEFQKPSLKECQFDQSKIPFDTLTYGGKQKNTKIITCKFRVPSITNNEGYSTVLVKAIKSPLNYEQTSDKKRFKRSFIISSVTVSDSSHSNTMENPTLKAQQIQHQKQIDNQPEEFKDLSDVKDAKVSNERKYY</sequence>
<feature type="compositionally biased region" description="Low complexity" evidence="1">
    <location>
        <begin position="269"/>
        <end position="279"/>
    </location>
</feature>
<evidence type="ECO:0000313" key="4">
    <source>
        <dbReference type="Proteomes" id="UP000076078"/>
    </source>
</evidence>
<evidence type="ECO:0000256" key="2">
    <source>
        <dbReference type="SAM" id="Phobius"/>
    </source>
</evidence>
<comment type="caution">
    <text evidence="3">The sequence shown here is derived from an EMBL/GenBank/DDBJ whole genome shotgun (WGS) entry which is preliminary data.</text>
</comment>
<dbReference type="OMA" id="CNIRTFR"/>
<keyword evidence="2" id="KW-0812">Transmembrane</keyword>
<keyword evidence="2" id="KW-0472">Membrane</keyword>
<feature type="transmembrane region" description="Helical" evidence="2">
    <location>
        <begin position="97"/>
        <end position="121"/>
    </location>
</feature>
<accession>A0A151ZBG4</accession>
<proteinExistence type="predicted"/>
<dbReference type="EMBL" id="LODT01000035">
    <property type="protein sequence ID" value="KYQ91224.1"/>
    <property type="molecule type" value="Genomic_DNA"/>
</dbReference>
<dbReference type="InParanoid" id="A0A151ZBG4"/>
<evidence type="ECO:0000256" key="1">
    <source>
        <dbReference type="SAM" id="MobiDB-lite"/>
    </source>
</evidence>
<gene>
    <name evidence="3" type="ORF">DLAC_11711</name>
</gene>
<reference evidence="3 4" key="1">
    <citation type="submission" date="2015-12" db="EMBL/GenBank/DDBJ databases">
        <title>Dictyostelia acquired genes for synthesis and detection of signals that induce cell-type specialization by lateral gene transfer from prokaryotes.</title>
        <authorList>
            <person name="Gloeckner G."/>
            <person name="Schaap P."/>
        </authorList>
    </citation>
    <scope>NUCLEOTIDE SEQUENCE [LARGE SCALE GENOMIC DNA]</scope>
    <source>
        <strain evidence="3 4">TK</strain>
    </source>
</reference>
<organism evidence="3 4">
    <name type="scientific">Tieghemostelium lacteum</name>
    <name type="common">Slime mold</name>
    <name type="synonym">Dictyostelium lacteum</name>
    <dbReference type="NCBI Taxonomy" id="361077"/>
    <lineage>
        <taxon>Eukaryota</taxon>
        <taxon>Amoebozoa</taxon>
        <taxon>Evosea</taxon>
        <taxon>Eumycetozoa</taxon>
        <taxon>Dictyostelia</taxon>
        <taxon>Dictyosteliales</taxon>
        <taxon>Raperosteliaceae</taxon>
        <taxon>Tieghemostelium</taxon>
    </lineage>
</organism>
<protein>
    <submittedName>
        <fullName evidence="3">Uncharacterized protein</fullName>
    </submittedName>
</protein>
<dbReference type="AlphaFoldDB" id="A0A151ZBG4"/>
<keyword evidence="2" id="KW-1133">Transmembrane helix</keyword>
<evidence type="ECO:0000313" key="3">
    <source>
        <dbReference type="EMBL" id="KYQ91224.1"/>
    </source>
</evidence>